<keyword evidence="1" id="KW-0472">Membrane</keyword>
<feature type="transmembrane region" description="Helical" evidence="1">
    <location>
        <begin position="43"/>
        <end position="62"/>
    </location>
</feature>
<protein>
    <submittedName>
        <fullName evidence="2">Uncharacterized protein</fullName>
    </submittedName>
</protein>
<gene>
    <name evidence="2" type="ORF">BV898_18559</name>
</gene>
<dbReference type="AlphaFoldDB" id="A0A9X6NK73"/>
<evidence type="ECO:0000313" key="3">
    <source>
        <dbReference type="Proteomes" id="UP000192578"/>
    </source>
</evidence>
<feature type="transmembrane region" description="Helical" evidence="1">
    <location>
        <begin position="21"/>
        <end position="37"/>
    </location>
</feature>
<dbReference type="EMBL" id="MTYJ01000374">
    <property type="protein sequence ID" value="OWA54143.1"/>
    <property type="molecule type" value="Genomic_DNA"/>
</dbReference>
<dbReference type="Proteomes" id="UP000192578">
    <property type="component" value="Unassembled WGS sequence"/>
</dbReference>
<organism evidence="2 3">
    <name type="scientific">Hypsibius exemplaris</name>
    <name type="common">Freshwater tardigrade</name>
    <dbReference type="NCBI Taxonomy" id="2072580"/>
    <lineage>
        <taxon>Eukaryota</taxon>
        <taxon>Metazoa</taxon>
        <taxon>Ecdysozoa</taxon>
        <taxon>Tardigrada</taxon>
        <taxon>Eutardigrada</taxon>
        <taxon>Parachela</taxon>
        <taxon>Hypsibioidea</taxon>
        <taxon>Hypsibiidae</taxon>
        <taxon>Hypsibius</taxon>
    </lineage>
</organism>
<evidence type="ECO:0000313" key="2">
    <source>
        <dbReference type="EMBL" id="OWA54143.1"/>
    </source>
</evidence>
<proteinExistence type="predicted"/>
<name>A0A9X6NK73_HYPEX</name>
<sequence>MATAPTSIQTGIPRTSRSIKWLLLGVVVTGRFAAVPLDGGSAVPVWGLVNVSSFILLGDLGIAEQRMRRGTTGGGSSAGGSVSAMVQLYLKSHPKQRIFLQEESC</sequence>
<accession>A0A9X6NK73</accession>
<reference evidence="3" key="1">
    <citation type="submission" date="2017-01" db="EMBL/GenBank/DDBJ databases">
        <title>Comparative genomics of anhydrobiosis in the tardigrade Hypsibius dujardini.</title>
        <authorList>
            <person name="Yoshida Y."/>
            <person name="Koutsovoulos G."/>
            <person name="Laetsch D."/>
            <person name="Stevens L."/>
            <person name="Kumar S."/>
            <person name="Horikawa D."/>
            <person name="Ishino K."/>
            <person name="Komine S."/>
            <person name="Tomita M."/>
            <person name="Blaxter M."/>
            <person name="Arakawa K."/>
        </authorList>
    </citation>
    <scope>NUCLEOTIDE SEQUENCE [LARGE SCALE GENOMIC DNA]</scope>
    <source>
        <strain evidence="3">Z151</strain>
    </source>
</reference>
<comment type="caution">
    <text evidence="2">The sequence shown here is derived from an EMBL/GenBank/DDBJ whole genome shotgun (WGS) entry which is preliminary data.</text>
</comment>
<evidence type="ECO:0000256" key="1">
    <source>
        <dbReference type="SAM" id="Phobius"/>
    </source>
</evidence>
<keyword evidence="1" id="KW-1133">Transmembrane helix</keyword>
<keyword evidence="3" id="KW-1185">Reference proteome</keyword>
<keyword evidence="1" id="KW-0812">Transmembrane</keyword>